<gene>
    <name evidence="1" type="ORF">HID58_075208</name>
</gene>
<comment type="caution">
    <text evidence="1">The sequence shown here is derived from an EMBL/GenBank/DDBJ whole genome shotgun (WGS) entry which is preliminary data.</text>
</comment>
<reference evidence="1 2" key="1">
    <citation type="submission" date="2021-05" db="EMBL/GenBank/DDBJ databases">
        <title>Genome Assembly of Synthetic Allotetraploid Brassica napus Reveals Homoeologous Exchanges between Subgenomes.</title>
        <authorList>
            <person name="Davis J.T."/>
        </authorList>
    </citation>
    <scope>NUCLEOTIDE SEQUENCE [LARGE SCALE GENOMIC DNA]</scope>
    <source>
        <strain evidence="2">cv. Da-Ae</strain>
        <tissue evidence="1">Seedling</tissue>
    </source>
</reference>
<dbReference type="PANTHER" id="PTHR34943">
    <property type="match status" value="1"/>
</dbReference>
<evidence type="ECO:0000313" key="1">
    <source>
        <dbReference type="EMBL" id="KAH0868186.1"/>
    </source>
</evidence>
<dbReference type="InterPro" id="IPR044705">
    <property type="entry name" value="CCB4"/>
</dbReference>
<dbReference type="PANTHER" id="PTHR34943:SF2">
    <property type="entry name" value="PROTEIN COFACTOR ASSEMBLY OF COMPLEX C SUBUNIT B CCB4, CHLOROPLASTIC"/>
    <property type="match status" value="1"/>
</dbReference>
<feature type="non-terminal residue" evidence="1">
    <location>
        <position position="1"/>
    </location>
</feature>
<name>A0ABQ7YJ51_BRANA</name>
<protein>
    <submittedName>
        <fullName evidence="1">Uncharacterized protein</fullName>
    </submittedName>
</protein>
<accession>A0ABQ7YJ51</accession>
<organism evidence="1 2">
    <name type="scientific">Brassica napus</name>
    <name type="common">Rape</name>
    <dbReference type="NCBI Taxonomy" id="3708"/>
    <lineage>
        <taxon>Eukaryota</taxon>
        <taxon>Viridiplantae</taxon>
        <taxon>Streptophyta</taxon>
        <taxon>Embryophyta</taxon>
        <taxon>Tracheophyta</taxon>
        <taxon>Spermatophyta</taxon>
        <taxon>Magnoliopsida</taxon>
        <taxon>eudicotyledons</taxon>
        <taxon>Gunneridae</taxon>
        <taxon>Pentapetalae</taxon>
        <taxon>rosids</taxon>
        <taxon>malvids</taxon>
        <taxon>Brassicales</taxon>
        <taxon>Brassicaceae</taxon>
        <taxon>Brassiceae</taxon>
        <taxon>Brassica</taxon>
    </lineage>
</organism>
<evidence type="ECO:0000313" key="2">
    <source>
        <dbReference type="Proteomes" id="UP000824890"/>
    </source>
</evidence>
<keyword evidence="2" id="KW-1185">Reference proteome</keyword>
<dbReference type="Proteomes" id="UP000824890">
    <property type="component" value="Unassembled WGS sequence"/>
</dbReference>
<sequence>ARCGFLLALGVDCKVLESHLPALIVSPSCYWKCSALLAWESLKAGTATCCKSMVIVHNGICLNLNWDVRKKEKRIVLSESYVANLSLYPGRSKLPFSLQVEYYTTIYVVGILIKEFTVIGGNTISGFRFSGQGRCDIGKMFYWFI</sequence>
<dbReference type="EMBL" id="JAGKQM010000017">
    <property type="protein sequence ID" value="KAH0868186.1"/>
    <property type="molecule type" value="Genomic_DNA"/>
</dbReference>
<proteinExistence type="predicted"/>